<keyword evidence="1" id="KW-1185">Reference proteome</keyword>
<dbReference type="WBParaSite" id="SVE_1565900.1">
    <property type="protein sequence ID" value="SVE_1565900.1"/>
    <property type="gene ID" value="SVE_1565900"/>
</dbReference>
<accession>A0A0K0FTJ8</accession>
<proteinExistence type="predicted"/>
<sequence length="76" mass="9004">MFLYNVWYQNNSCLERKASLTVEVIRRNDTSDANNLNHRKTDGNQMTSVMLSNYNDKEIPTQYDQLCYFNVYAKVL</sequence>
<name>A0A0K0FTJ8_STRVS</name>
<dbReference type="AlphaFoldDB" id="A0A0K0FTJ8"/>
<protein>
    <submittedName>
        <fullName evidence="2">Cadherin domain-containing protein</fullName>
    </submittedName>
</protein>
<evidence type="ECO:0000313" key="1">
    <source>
        <dbReference type="Proteomes" id="UP000035680"/>
    </source>
</evidence>
<dbReference type="Proteomes" id="UP000035680">
    <property type="component" value="Unassembled WGS sequence"/>
</dbReference>
<evidence type="ECO:0000313" key="2">
    <source>
        <dbReference type="WBParaSite" id="SVE_1565900.1"/>
    </source>
</evidence>
<reference evidence="1" key="1">
    <citation type="submission" date="2014-07" db="EMBL/GenBank/DDBJ databases">
        <authorList>
            <person name="Martin A.A"/>
            <person name="De Silva N."/>
        </authorList>
    </citation>
    <scope>NUCLEOTIDE SEQUENCE</scope>
</reference>
<reference evidence="2" key="2">
    <citation type="submission" date="2015-08" db="UniProtKB">
        <authorList>
            <consortium name="WormBaseParasite"/>
        </authorList>
    </citation>
    <scope>IDENTIFICATION</scope>
</reference>
<organism evidence="1 2">
    <name type="scientific">Strongyloides venezuelensis</name>
    <name type="common">Threadworm</name>
    <dbReference type="NCBI Taxonomy" id="75913"/>
    <lineage>
        <taxon>Eukaryota</taxon>
        <taxon>Metazoa</taxon>
        <taxon>Ecdysozoa</taxon>
        <taxon>Nematoda</taxon>
        <taxon>Chromadorea</taxon>
        <taxon>Rhabditida</taxon>
        <taxon>Tylenchina</taxon>
        <taxon>Panagrolaimomorpha</taxon>
        <taxon>Strongyloidoidea</taxon>
        <taxon>Strongyloididae</taxon>
        <taxon>Strongyloides</taxon>
    </lineage>
</organism>